<comment type="caution">
    <text evidence="6">The sequence shown here is derived from an EMBL/GenBank/DDBJ whole genome shotgun (WGS) entry which is preliminary data.</text>
</comment>
<dbReference type="OrthoDB" id="9764363at2"/>
<dbReference type="Gene3D" id="6.20.330.10">
    <property type="match status" value="1"/>
</dbReference>
<comment type="similarity">
    <text evidence="1">Belongs to the peptidase S49 family.</text>
</comment>
<dbReference type="CDD" id="cd07023">
    <property type="entry name" value="S49_Sppa_N_C"/>
    <property type="match status" value="1"/>
</dbReference>
<name>A0A4R2RUM8_9RHOB</name>
<accession>A0A4R2RUM8</accession>
<dbReference type="PANTHER" id="PTHR42987">
    <property type="entry name" value="PEPTIDASE S49"/>
    <property type="match status" value="1"/>
</dbReference>
<dbReference type="InterPro" id="IPR029045">
    <property type="entry name" value="ClpP/crotonase-like_dom_sf"/>
</dbReference>
<keyword evidence="7" id="KW-1185">Reference proteome</keyword>
<dbReference type="GO" id="GO:0006508">
    <property type="term" value="P:proteolysis"/>
    <property type="evidence" value="ECO:0007669"/>
    <property type="project" value="UniProtKB-KW"/>
</dbReference>
<evidence type="ECO:0000259" key="5">
    <source>
        <dbReference type="Pfam" id="PF01343"/>
    </source>
</evidence>
<dbReference type="Gene3D" id="3.90.226.10">
    <property type="entry name" value="2-enoyl-CoA Hydratase, Chain A, domain 1"/>
    <property type="match status" value="1"/>
</dbReference>
<dbReference type="InterPro" id="IPR002142">
    <property type="entry name" value="Peptidase_S49"/>
</dbReference>
<evidence type="ECO:0000256" key="3">
    <source>
        <dbReference type="ARBA" id="ARBA00022801"/>
    </source>
</evidence>
<protein>
    <submittedName>
        <fullName evidence="6">Serine protease SohB</fullName>
    </submittedName>
</protein>
<evidence type="ECO:0000313" key="7">
    <source>
        <dbReference type="Proteomes" id="UP000295050"/>
    </source>
</evidence>
<evidence type="ECO:0000256" key="4">
    <source>
        <dbReference type="ARBA" id="ARBA00022825"/>
    </source>
</evidence>
<proteinExistence type="inferred from homology"/>
<dbReference type="GO" id="GO:0008236">
    <property type="term" value="F:serine-type peptidase activity"/>
    <property type="evidence" value="ECO:0007669"/>
    <property type="project" value="UniProtKB-KW"/>
</dbReference>
<keyword evidence="3" id="KW-0378">Hydrolase</keyword>
<keyword evidence="4" id="KW-0720">Serine protease</keyword>
<evidence type="ECO:0000313" key="6">
    <source>
        <dbReference type="EMBL" id="TCP62845.1"/>
    </source>
</evidence>
<organism evidence="6 7">
    <name type="scientific">Rhodovulum bhavnagarense</name>
    <dbReference type="NCBI Taxonomy" id="992286"/>
    <lineage>
        <taxon>Bacteria</taxon>
        <taxon>Pseudomonadati</taxon>
        <taxon>Pseudomonadota</taxon>
        <taxon>Alphaproteobacteria</taxon>
        <taxon>Rhodobacterales</taxon>
        <taxon>Paracoccaceae</taxon>
        <taxon>Rhodovulum</taxon>
    </lineage>
</organism>
<dbReference type="EMBL" id="SLXU01000001">
    <property type="protein sequence ID" value="TCP62845.1"/>
    <property type="molecule type" value="Genomic_DNA"/>
</dbReference>
<evidence type="ECO:0000256" key="1">
    <source>
        <dbReference type="ARBA" id="ARBA00008683"/>
    </source>
</evidence>
<keyword evidence="2 6" id="KW-0645">Protease</keyword>
<dbReference type="RefSeq" id="WP_132949816.1">
    <property type="nucleotide sequence ID" value="NZ_SLXU01000001.1"/>
</dbReference>
<dbReference type="Proteomes" id="UP000295050">
    <property type="component" value="Unassembled WGS sequence"/>
</dbReference>
<reference evidence="6 7" key="1">
    <citation type="submission" date="2019-03" db="EMBL/GenBank/DDBJ databases">
        <title>Genomic Encyclopedia of Type Strains, Phase IV (KMG-IV): sequencing the most valuable type-strain genomes for metagenomic binning, comparative biology and taxonomic classification.</title>
        <authorList>
            <person name="Goeker M."/>
        </authorList>
    </citation>
    <scope>NUCLEOTIDE SEQUENCE [LARGE SCALE GENOMIC DNA]</scope>
    <source>
        <strain evidence="6 7">DSM 24766</strain>
    </source>
</reference>
<dbReference type="Pfam" id="PF01343">
    <property type="entry name" value="Peptidase_S49"/>
    <property type="match status" value="1"/>
</dbReference>
<sequence>MKRWLPFVKPDPHVAVLRLAGTIVANPRAGSGLSDAALAPIIERAFRKARPDAVALQLNSPGGSPVQSALIAARIRRLSEETETPVIAFVEDVAASGGYWLACAADEIYADAASLVGSIGVIYASFGFHELLTRQGVERRVHTAGESKSFMDPFQPEKPEDVERLMALQTPIHETFKAHVRARRGAKLKQDADLFTGDVWTGQQAVDLGLADGIGHLVPTMKTRFGDKTRFSLHAPRKGLLSRLGGQAVATLADELETRALWARYGL</sequence>
<dbReference type="AlphaFoldDB" id="A0A4R2RUM8"/>
<dbReference type="SUPFAM" id="SSF52096">
    <property type="entry name" value="ClpP/crotonase"/>
    <property type="match status" value="1"/>
</dbReference>
<feature type="domain" description="Peptidase S49" evidence="5">
    <location>
        <begin position="81"/>
        <end position="216"/>
    </location>
</feature>
<dbReference type="InterPro" id="IPR047272">
    <property type="entry name" value="S49_SppA_C"/>
</dbReference>
<gene>
    <name evidence="6" type="ORF">EV663_101105</name>
</gene>
<evidence type="ECO:0000256" key="2">
    <source>
        <dbReference type="ARBA" id="ARBA00022670"/>
    </source>
</evidence>
<dbReference type="PANTHER" id="PTHR42987:SF8">
    <property type="entry name" value="PROTEINASE"/>
    <property type="match status" value="1"/>
</dbReference>